<evidence type="ECO:0000256" key="4">
    <source>
        <dbReference type="ARBA" id="ARBA00022741"/>
    </source>
</evidence>
<keyword evidence="8 12" id="KW-0238">DNA-binding</keyword>
<keyword evidence="2 12" id="KW-0639">Primosome</keyword>
<dbReference type="GO" id="GO:1990077">
    <property type="term" value="C:primosome complex"/>
    <property type="evidence" value="ECO:0007669"/>
    <property type="project" value="UniProtKB-UniRule"/>
</dbReference>
<comment type="caution">
    <text evidence="14">The sequence shown here is derived from an EMBL/GenBank/DDBJ whole genome shotgun (WGS) entry which is preliminary data.</text>
</comment>
<dbReference type="Gene3D" id="3.40.50.300">
    <property type="entry name" value="P-loop containing nucleotide triphosphate hydrolases"/>
    <property type="match status" value="1"/>
</dbReference>
<dbReference type="InterPro" id="IPR007692">
    <property type="entry name" value="DNA_helicase_DnaB"/>
</dbReference>
<evidence type="ECO:0000256" key="7">
    <source>
        <dbReference type="ARBA" id="ARBA00022840"/>
    </source>
</evidence>
<dbReference type="SUPFAM" id="SSF52540">
    <property type="entry name" value="P-loop containing nucleoside triphosphate hydrolases"/>
    <property type="match status" value="1"/>
</dbReference>
<sequence length="456" mass="50285">MRKNSNQEAVSMKSFNLPSDKDVESVVLGMLLIESTAINAVSSVLTKDVFFNEANAAVYDAIDQVAKDGDVVDMMLVVSKLSKMGKLDEIGGPFYIAQLTSKVAMTTNLLAHALYLKELYMARQLILSGHKIMAMALDRTLDIEDTTYSGIKMLENIARGMTVGTNTADLRTLSHESMSMYERRKENLLDGRKTGILTGIDKLDNTLLGLKGGQLVILAARPAMGKTAFALNIARTAAMSGHPTVIFSLEMSGVSLSDRMLIAHGDFNAAAFRKGALTDTEEANLSQSVDCLGELPITVDDTSGLQIQQISSVAKNLQRKGKCELVIIDYLQLVRIKSENRNYSREQEVAETTKFAKGMAKSLNVPVVLLSQLSRKCEERQDKTPILSDLRESGSIEQDADIVLMLHRPAYYDRSEEQGMGIVRVAKNRDGRTGDVKFHHNKTLTRFTDYDIPCPF</sequence>
<keyword evidence="5 12" id="KW-0378">Hydrolase</keyword>
<comment type="catalytic activity">
    <reaction evidence="10 12">
        <text>ATP + H2O = ADP + phosphate + H(+)</text>
        <dbReference type="Rhea" id="RHEA:13065"/>
        <dbReference type="ChEBI" id="CHEBI:15377"/>
        <dbReference type="ChEBI" id="CHEBI:15378"/>
        <dbReference type="ChEBI" id="CHEBI:30616"/>
        <dbReference type="ChEBI" id="CHEBI:43474"/>
        <dbReference type="ChEBI" id="CHEBI:456216"/>
        <dbReference type="EC" id="5.6.2.3"/>
    </reaction>
</comment>
<dbReference type="NCBIfam" id="TIGR00665">
    <property type="entry name" value="DnaB"/>
    <property type="match status" value="1"/>
</dbReference>
<dbReference type="InterPro" id="IPR007694">
    <property type="entry name" value="DNA_helicase_DnaB-like_C"/>
</dbReference>
<dbReference type="GO" id="GO:0016887">
    <property type="term" value="F:ATP hydrolysis activity"/>
    <property type="evidence" value="ECO:0007669"/>
    <property type="project" value="RHEA"/>
</dbReference>
<keyword evidence="3 12" id="KW-0235">DNA replication</keyword>
<dbReference type="PANTHER" id="PTHR30153">
    <property type="entry name" value="REPLICATIVE DNA HELICASE DNAB"/>
    <property type="match status" value="1"/>
</dbReference>
<evidence type="ECO:0000256" key="5">
    <source>
        <dbReference type="ARBA" id="ARBA00022801"/>
    </source>
</evidence>
<dbReference type="Pfam" id="PF00772">
    <property type="entry name" value="DnaB"/>
    <property type="match status" value="1"/>
</dbReference>
<evidence type="ECO:0000313" key="15">
    <source>
        <dbReference type="Proteomes" id="UP000283732"/>
    </source>
</evidence>
<keyword evidence="4 12" id="KW-0547">Nucleotide-binding</keyword>
<dbReference type="InterPro" id="IPR036185">
    <property type="entry name" value="DNA_heli_DnaB-like_N_sf"/>
</dbReference>
<dbReference type="SUPFAM" id="SSF48024">
    <property type="entry name" value="N-terminal domain of DnaB helicase"/>
    <property type="match status" value="1"/>
</dbReference>
<comment type="similarity">
    <text evidence="1 12">Belongs to the helicase family. DnaB subfamily.</text>
</comment>
<feature type="domain" description="SF4 helicase" evidence="13">
    <location>
        <begin position="189"/>
        <end position="454"/>
    </location>
</feature>
<dbReference type="GO" id="GO:0005524">
    <property type="term" value="F:ATP binding"/>
    <property type="evidence" value="ECO:0007669"/>
    <property type="project" value="UniProtKB-UniRule"/>
</dbReference>
<dbReference type="GO" id="GO:0005829">
    <property type="term" value="C:cytosol"/>
    <property type="evidence" value="ECO:0007669"/>
    <property type="project" value="TreeGrafter"/>
</dbReference>
<dbReference type="Proteomes" id="UP000283732">
    <property type="component" value="Unassembled WGS sequence"/>
</dbReference>
<evidence type="ECO:0000313" key="14">
    <source>
        <dbReference type="EMBL" id="RHH73995.1"/>
    </source>
</evidence>
<evidence type="ECO:0000256" key="10">
    <source>
        <dbReference type="ARBA" id="ARBA00048954"/>
    </source>
</evidence>
<evidence type="ECO:0000256" key="1">
    <source>
        <dbReference type="ARBA" id="ARBA00008428"/>
    </source>
</evidence>
<evidence type="ECO:0000259" key="13">
    <source>
        <dbReference type="PROSITE" id="PS51199"/>
    </source>
</evidence>
<dbReference type="GO" id="GO:0006269">
    <property type="term" value="P:DNA replication, synthesis of primer"/>
    <property type="evidence" value="ECO:0007669"/>
    <property type="project" value="UniProtKB-UniRule"/>
</dbReference>
<dbReference type="RefSeq" id="WP_122291556.1">
    <property type="nucleotide sequence ID" value="NZ_QRKC01000015.1"/>
</dbReference>
<evidence type="ECO:0000256" key="8">
    <source>
        <dbReference type="ARBA" id="ARBA00023125"/>
    </source>
</evidence>
<keyword evidence="6 12" id="KW-0347">Helicase</keyword>
<name>A0A3R6E6J7_9BACT</name>
<evidence type="ECO:0000256" key="9">
    <source>
        <dbReference type="ARBA" id="ARBA00023235"/>
    </source>
</evidence>
<organism evidence="14 15">
    <name type="scientific">Parabacteroides merdae</name>
    <dbReference type="NCBI Taxonomy" id="46503"/>
    <lineage>
        <taxon>Bacteria</taxon>
        <taxon>Pseudomonadati</taxon>
        <taxon>Bacteroidota</taxon>
        <taxon>Bacteroidia</taxon>
        <taxon>Bacteroidales</taxon>
        <taxon>Tannerellaceae</taxon>
        <taxon>Parabacteroides</taxon>
    </lineage>
</organism>
<dbReference type="AlphaFoldDB" id="A0A3R6E6J7"/>
<keyword evidence="7 12" id="KW-0067">ATP-binding</keyword>
<keyword evidence="9" id="KW-0413">Isomerase</keyword>
<dbReference type="InterPro" id="IPR027417">
    <property type="entry name" value="P-loop_NTPase"/>
</dbReference>
<evidence type="ECO:0000256" key="2">
    <source>
        <dbReference type="ARBA" id="ARBA00022515"/>
    </source>
</evidence>
<dbReference type="GO" id="GO:0003677">
    <property type="term" value="F:DNA binding"/>
    <property type="evidence" value="ECO:0007669"/>
    <property type="project" value="UniProtKB-UniRule"/>
</dbReference>
<comment type="function">
    <text evidence="12">The main replicative DNA helicase, it participates in initiation and elongation during chromosome replication. Travels ahead of the DNA replisome, separating dsDNA into templates for DNA synthesis. A processive ATP-dependent 5'-3' DNA helicase it has DNA-dependent ATPase activity.</text>
</comment>
<dbReference type="InterPro" id="IPR016136">
    <property type="entry name" value="DNA_helicase_N/primase_C"/>
</dbReference>
<dbReference type="GO" id="GO:0043139">
    <property type="term" value="F:5'-3' DNA helicase activity"/>
    <property type="evidence" value="ECO:0007669"/>
    <property type="project" value="UniProtKB-EC"/>
</dbReference>
<proteinExistence type="inferred from homology"/>
<protein>
    <recommendedName>
        <fullName evidence="11 12">Replicative DNA helicase</fullName>
        <ecNumber evidence="11 12">5.6.2.3</ecNumber>
    </recommendedName>
</protein>
<dbReference type="PANTHER" id="PTHR30153:SF2">
    <property type="entry name" value="REPLICATIVE DNA HELICASE"/>
    <property type="match status" value="1"/>
</dbReference>
<accession>A0A3R6E6J7</accession>
<evidence type="ECO:0000256" key="11">
    <source>
        <dbReference type="NCBIfam" id="TIGR00665"/>
    </source>
</evidence>
<dbReference type="InterPro" id="IPR007693">
    <property type="entry name" value="DNA_helicase_DnaB-like_N"/>
</dbReference>
<reference evidence="14 15" key="1">
    <citation type="submission" date="2018-08" db="EMBL/GenBank/DDBJ databases">
        <title>A genome reference for cultivated species of the human gut microbiota.</title>
        <authorList>
            <person name="Zou Y."/>
            <person name="Xue W."/>
            <person name="Luo G."/>
        </authorList>
    </citation>
    <scope>NUCLEOTIDE SEQUENCE [LARGE SCALE GENOMIC DNA]</scope>
    <source>
        <strain evidence="14 15">AM16-50</strain>
    </source>
</reference>
<evidence type="ECO:0000256" key="6">
    <source>
        <dbReference type="ARBA" id="ARBA00022806"/>
    </source>
</evidence>
<gene>
    <name evidence="14" type="primary">dnaB</name>
    <name evidence="14" type="ORF">DW191_19045</name>
</gene>
<dbReference type="Pfam" id="PF03796">
    <property type="entry name" value="DnaB_C"/>
    <property type="match status" value="1"/>
</dbReference>
<evidence type="ECO:0000256" key="12">
    <source>
        <dbReference type="RuleBase" id="RU362085"/>
    </source>
</evidence>
<dbReference type="PROSITE" id="PS51199">
    <property type="entry name" value="SF4_HELICASE"/>
    <property type="match status" value="1"/>
</dbReference>
<evidence type="ECO:0000256" key="3">
    <source>
        <dbReference type="ARBA" id="ARBA00022705"/>
    </source>
</evidence>
<dbReference type="EMBL" id="QRKC01000015">
    <property type="protein sequence ID" value="RHH73995.1"/>
    <property type="molecule type" value="Genomic_DNA"/>
</dbReference>
<dbReference type="Gene3D" id="1.10.860.10">
    <property type="entry name" value="DNAb Helicase, Chain A"/>
    <property type="match status" value="1"/>
</dbReference>
<dbReference type="EC" id="5.6.2.3" evidence="11 12"/>
<dbReference type="CDD" id="cd00984">
    <property type="entry name" value="DnaB_C"/>
    <property type="match status" value="1"/>
</dbReference>